<organism evidence="6">
    <name type="scientific">uncultured Caudovirales phage</name>
    <dbReference type="NCBI Taxonomy" id="2100421"/>
    <lineage>
        <taxon>Viruses</taxon>
        <taxon>Duplodnaviria</taxon>
        <taxon>Heunggongvirae</taxon>
        <taxon>Uroviricota</taxon>
        <taxon>Caudoviricetes</taxon>
        <taxon>Peduoviridae</taxon>
        <taxon>Maltschvirus</taxon>
        <taxon>Maltschvirus maltsch</taxon>
    </lineage>
</organism>
<reference evidence="6" key="1">
    <citation type="submission" date="2020-04" db="EMBL/GenBank/DDBJ databases">
        <authorList>
            <person name="Chiriac C."/>
            <person name="Salcher M."/>
            <person name="Ghai R."/>
            <person name="Kavagutti S V."/>
        </authorList>
    </citation>
    <scope>NUCLEOTIDE SEQUENCE</scope>
</reference>
<feature type="domain" description="Transglycosylase SLT" evidence="5">
    <location>
        <begin position="765"/>
        <end position="861"/>
    </location>
</feature>
<feature type="region of interest" description="Disordered" evidence="3">
    <location>
        <begin position="1"/>
        <end position="21"/>
    </location>
</feature>
<accession>A0A6J5KLY0</accession>
<dbReference type="CDD" id="cd12797">
    <property type="entry name" value="M23_peptidase"/>
    <property type="match status" value="1"/>
</dbReference>
<evidence type="ECO:0000256" key="3">
    <source>
        <dbReference type="SAM" id="MobiDB-lite"/>
    </source>
</evidence>
<dbReference type="Gene3D" id="2.70.70.10">
    <property type="entry name" value="Glucose Permease (Domain IIA)"/>
    <property type="match status" value="1"/>
</dbReference>
<dbReference type="GO" id="GO:0031640">
    <property type="term" value="P:killing of cells of another organism"/>
    <property type="evidence" value="ECO:0007669"/>
    <property type="project" value="UniProtKB-KW"/>
</dbReference>
<protein>
    <submittedName>
        <fullName evidence="6">Peptidase M23</fullName>
    </submittedName>
</protein>
<dbReference type="PANTHER" id="PTHR21666:SF270">
    <property type="entry name" value="MUREIN HYDROLASE ACTIVATOR ENVC"/>
    <property type="match status" value="1"/>
</dbReference>
<keyword evidence="2" id="KW-0081">Bacteriolytic enzyme</keyword>
<dbReference type="InterPro" id="IPR043992">
    <property type="entry name" value="SLT_3"/>
</dbReference>
<dbReference type="PANTHER" id="PTHR21666">
    <property type="entry name" value="PEPTIDASE-RELATED"/>
    <property type="match status" value="1"/>
</dbReference>
<gene>
    <name evidence="6" type="ORF">UFOVP27_88</name>
</gene>
<evidence type="ECO:0000259" key="5">
    <source>
        <dbReference type="Pfam" id="PF18896"/>
    </source>
</evidence>
<feature type="domain" description="M23ase beta-sheet core" evidence="4">
    <location>
        <begin position="556"/>
        <end position="652"/>
    </location>
</feature>
<dbReference type="SUPFAM" id="SSF51261">
    <property type="entry name" value="Duplicated hybrid motif"/>
    <property type="match status" value="1"/>
</dbReference>
<feature type="compositionally biased region" description="Low complexity" evidence="3">
    <location>
        <begin position="672"/>
        <end position="690"/>
    </location>
</feature>
<feature type="compositionally biased region" description="Low complexity" evidence="3">
    <location>
        <begin position="518"/>
        <end position="535"/>
    </location>
</feature>
<feature type="compositionally biased region" description="Polar residues" evidence="3">
    <location>
        <begin position="539"/>
        <end position="553"/>
    </location>
</feature>
<evidence type="ECO:0000256" key="2">
    <source>
        <dbReference type="ARBA" id="ARBA00022638"/>
    </source>
</evidence>
<name>A0A6J5KLY0_9CAUD</name>
<dbReference type="InterPro" id="IPR016047">
    <property type="entry name" value="M23ase_b-sheet_dom"/>
</dbReference>
<dbReference type="GO" id="GO:0004222">
    <property type="term" value="F:metalloendopeptidase activity"/>
    <property type="evidence" value="ECO:0007669"/>
    <property type="project" value="TreeGrafter"/>
</dbReference>
<dbReference type="GO" id="GO:0042742">
    <property type="term" value="P:defense response to bacterium"/>
    <property type="evidence" value="ECO:0007669"/>
    <property type="project" value="UniProtKB-KW"/>
</dbReference>
<dbReference type="InterPro" id="IPR050570">
    <property type="entry name" value="Cell_wall_metabolism_enzyme"/>
</dbReference>
<feature type="region of interest" description="Disordered" evidence="3">
    <location>
        <begin position="509"/>
        <end position="557"/>
    </location>
</feature>
<feature type="region of interest" description="Disordered" evidence="3">
    <location>
        <begin position="666"/>
        <end position="704"/>
    </location>
</feature>
<dbReference type="InterPro" id="IPR023346">
    <property type="entry name" value="Lysozyme-like_dom_sf"/>
</dbReference>
<evidence type="ECO:0000259" key="4">
    <source>
        <dbReference type="Pfam" id="PF01551"/>
    </source>
</evidence>
<evidence type="ECO:0000256" key="1">
    <source>
        <dbReference type="ARBA" id="ARBA00022529"/>
    </source>
</evidence>
<dbReference type="SUPFAM" id="SSF53955">
    <property type="entry name" value="Lysozyme-like"/>
    <property type="match status" value="1"/>
</dbReference>
<evidence type="ECO:0000313" key="6">
    <source>
        <dbReference type="EMBL" id="CAB4122176.1"/>
    </source>
</evidence>
<sequence length="960" mass="99625">MAGGQNFTKASDDTGGMPTANADALFEDLPKEMLRLFKEAESYVNRLSKEWSKTVKDTTDAVGGLKKNTPGSGRLGLGTTSRSEKVTFGLGLAAVGAQTYMSMAPNTMAAVTQRLSADSYAGVSGMSSRQAILQANKQVGGGSTSAMGPTMAAMTLAYTGYTANSLSSKNIMSQLAGMSAQSGMTNEAAAASVGNMNGMAFLRAGVRIRDSKGNLKPISTIVNDIYNFLYRGRKISAEEAQLVYNPGSRSYSTLQVLTQGDGNLMQQIQAGIVARARAGSGKAYSSAMSSKDPNKMLDLLGVDKSSPARANFRYQSSETKKLASTEQGLVGGYDASLRTTASLNDAYSKMADLLGPVNDGLMMLKGILQTMPQAGGMGGTVSNLASSAMGMAGTMYASKSIAGMFGRGAVGEAGLIGGGALAGRLGASRLAGFMKGFGGRSLLKGGLIAGGSQIAGNIIQGHSSKGSVRHRAGNAAKWAGITAAIPFLDAAIIPELIAGGIGYATGGPNDHGNLGTGDSADTSAPTPSATVSPSPKGTKITSRYGNRGGNKTTKGFHPGIDFGQTYEPVYAWAAGKVTAIGNEPNGYGNWVEISHNKKGSFKTRYAHLKSIKVSRGQVVKAGDTIAVSGNTGKTTAPHMHFEILINGKKVDPAPYLSGAIKIPGDVPPDWKSTGSSGSSSASAKNFLSGSRTKHQAGSGSIPGDLSSASVSGYLSQLSSDGGPVSWQDVLKKLPAKDVSKYINSIPDTYTGPVTANKKDLIKTIASQGFHGNALRTAYAISIAESGGKSNGPDGDIKLQDEKWGPSIGLFQIRSLKHWENYDGKGSKDPWRDASRLHNPNYNVAAAWHKSKQGKNFKGWSTYTGGSFLKHLGEADSMAKSAGVGGPMDHGNLSSGFSPQHSTNQNIVISGGHSSSGNVSINLNMNVTISHGSVQEAERLVKLVGQRLKNDHTIKQIASSL</sequence>
<dbReference type="EMBL" id="LR796157">
    <property type="protein sequence ID" value="CAB4122176.1"/>
    <property type="molecule type" value="Genomic_DNA"/>
</dbReference>
<dbReference type="Pfam" id="PF01551">
    <property type="entry name" value="Peptidase_M23"/>
    <property type="match status" value="1"/>
</dbReference>
<dbReference type="InterPro" id="IPR011055">
    <property type="entry name" value="Dup_hybrid_motif"/>
</dbReference>
<proteinExistence type="predicted"/>
<keyword evidence="1" id="KW-0929">Antimicrobial</keyword>
<dbReference type="Pfam" id="PF18896">
    <property type="entry name" value="SLT_3"/>
    <property type="match status" value="1"/>
</dbReference>